<proteinExistence type="predicted"/>
<accession>A0A413K4N3</accession>
<protein>
    <submittedName>
        <fullName evidence="1">Uncharacterized protein</fullName>
    </submittedName>
</protein>
<evidence type="ECO:0000313" key="1">
    <source>
        <dbReference type="EMBL" id="RGY71121.1"/>
    </source>
</evidence>
<sequence>MTNINTFYPKILFINYLDKQEEETIFVPKDVRFLKQINKHILLIISNIFQTSPDISYLLKNVIKASKPFVFH</sequence>
<name>A0A413K4N3_BACFG</name>
<evidence type="ECO:0000313" key="2">
    <source>
        <dbReference type="Proteomes" id="UP000284614"/>
    </source>
</evidence>
<reference evidence="1 2" key="1">
    <citation type="submission" date="2018-08" db="EMBL/GenBank/DDBJ databases">
        <title>A genome reference for cultivated species of the human gut microbiota.</title>
        <authorList>
            <person name="Zou Y."/>
            <person name="Xue W."/>
            <person name="Luo G."/>
        </authorList>
    </citation>
    <scope>NUCLEOTIDE SEQUENCE [LARGE SCALE GENOMIC DNA]</scope>
    <source>
        <strain evidence="1 2">OF01-1</strain>
    </source>
</reference>
<dbReference type="Proteomes" id="UP000284614">
    <property type="component" value="Unassembled WGS sequence"/>
</dbReference>
<dbReference type="EMBL" id="QSDG01000002">
    <property type="protein sequence ID" value="RGY71121.1"/>
    <property type="molecule type" value="Genomic_DNA"/>
</dbReference>
<dbReference type="AlphaFoldDB" id="A0A413K4N3"/>
<comment type="caution">
    <text evidence="1">The sequence shown here is derived from an EMBL/GenBank/DDBJ whole genome shotgun (WGS) entry which is preliminary data.</text>
</comment>
<gene>
    <name evidence="1" type="ORF">DXA27_02405</name>
</gene>
<organism evidence="1 2">
    <name type="scientific">Bacteroides fragilis</name>
    <dbReference type="NCBI Taxonomy" id="817"/>
    <lineage>
        <taxon>Bacteria</taxon>
        <taxon>Pseudomonadati</taxon>
        <taxon>Bacteroidota</taxon>
        <taxon>Bacteroidia</taxon>
        <taxon>Bacteroidales</taxon>
        <taxon>Bacteroidaceae</taxon>
        <taxon>Bacteroides</taxon>
    </lineage>
</organism>